<organism evidence="3">
    <name type="scientific">Micromonospora sp. CCTCC AA 2012012</name>
    <dbReference type="NCBI Taxonomy" id="3111921"/>
    <lineage>
        <taxon>Bacteria</taxon>
        <taxon>Bacillati</taxon>
        <taxon>Actinomycetota</taxon>
        <taxon>Actinomycetes</taxon>
        <taxon>Micromonosporales</taxon>
        <taxon>Micromonosporaceae</taxon>
        <taxon>Micromonospora</taxon>
    </lineage>
</organism>
<gene>
    <name evidence="4" type="ORF">ABUL08_19105</name>
    <name evidence="3" type="ORF">VK199_19035</name>
</gene>
<dbReference type="AlphaFoldDB" id="A0AAU7M4X6"/>
<feature type="chain" id="PRO_5043288751" evidence="2">
    <location>
        <begin position="22"/>
        <end position="148"/>
    </location>
</feature>
<evidence type="ECO:0000313" key="4">
    <source>
        <dbReference type="EMBL" id="XCH72435.1"/>
    </source>
</evidence>
<evidence type="ECO:0000256" key="2">
    <source>
        <dbReference type="SAM" id="SignalP"/>
    </source>
</evidence>
<sequence length="148" mass="14079">MKTPRTALAALVVCAALSACGGQGDGPASPGTTGAAPVTSSASPEPSASPSAPGTPSAPGAPAPSAPIVPSKGGPSKPPGPGGTTLTGTVQGGVEPNCLLLDGNLLIGGPRDLLKPGAKVTVTGRPQPDMMTTCQQGTPFVVESAHPA</sequence>
<feature type="region of interest" description="Disordered" evidence="1">
    <location>
        <begin position="22"/>
        <end position="92"/>
    </location>
</feature>
<name>A0AAU7M4X6_9ACTN</name>
<reference evidence="4" key="2">
    <citation type="submission" date="2024-06" db="EMBL/GenBank/DDBJ databases">
        <title>Micromonospora mangrovi CCTCC AA 2012012 genome sequences.</title>
        <authorList>
            <person name="Gao J."/>
        </authorList>
    </citation>
    <scope>NUCLEOTIDE SEQUENCE</scope>
    <source>
        <strain evidence="4">CCTCC AA 2012012</strain>
    </source>
</reference>
<keyword evidence="2" id="KW-0732">Signal</keyword>
<dbReference type="EMBL" id="CP159342">
    <property type="protein sequence ID" value="XCH72435.1"/>
    <property type="molecule type" value="Genomic_DNA"/>
</dbReference>
<reference evidence="3" key="1">
    <citation type="submission" date="2024-01" db="EMBL/GenBank/DDBJ databases">
        <title>The genome sequence of Micromonospora mangrovi CCTCC AA 2012012.</title>
        <authorList>
            <person name="Gao J."/>
        </authorList>
    </citation>
    <scope>NUCLEOTIDE SEQUENCE</scope>
    <source>
        <strain evidence="3">CCTCC AA 2012012</strain>
    </source>
</reference>
<dbReference type="RefSeq" id="WP_350931283.1">
    <property type="nucleotide sequence ID" value="NZ_CP157762.1"/>
</dbReference>
<protein>
    <submittedName>
        <fullName evidence="3">Uncharacterized protein</fullName>
    </submittedName>
</protein>
<feature type="compositionally biased region" description="Low complexity" evidence="1">
    <location>
        <begin position="35"/>
        <end position="58"/>
    </location>
</feature>
<proteinExistence type="predicted"/>
<feature type="signal peptide" evidence="2">
    <location>
        <begin position="1"/>
        <end position="21"/>
    </location>
</feature>
<evidence type="ECO:0000313" key="3">
    <source>
        <dbReference type="EMBL" id="XBP91737.1"/>
    </source>
</evidence>
<dbReference type="PROSITE" id="PS51257">
    <property type="entry name" value="PROKAR_LIPOPROTEIN"/>
    <property type="match status" value="1"/>
</dbReference>
<evidence type="ECO:0000256" key="1">
    <source>
        <dbReference type="SAM" id="MobiDB-lite"/>
    </source>
</evidence>
<accession>A0AAU7M4X6</accession>
<dbReference type="EMBL" id="CP157762">
    <property type="protein sequence ID" value="XBP91737.1"/>
    <property type="molecule type" value="Genomic_DNA"/>
</dbReference>